<keyword evidence="2" id="KW-0689">Ribosomal protein</keyword>
<dbReference type="GO" id="GO:0006412">
    <property type="term" value="P:translation"/>
    <property type="evidence" value="ECO:0007669"/>
    <property type="project" value="InterPro"/>
</dbReference>
<feature type="region of interest" description="Disordered" evidence="5">
    <location>
        <begin position="57"/>
        <end position="87"/>
    </location>
</feature>
<feature type="compositionally biased region" description="Basic and acidic residues" evidence="5">
    <location>
        <begin position="57"/>
        <end position="67"/>
    </location>
</feature>
<organism evidence="7 8">
    <name type="scientific">Enterospora canceri</name>
    <dbReference type="NCBI Taxonomy" id="1081671"/>
    <lineage>
        <taxon>Eukaryota</taxon>
        <taxon>Fungi</taxon>
        <taxon>Fungi incertae sedis</taxon>
        <taxon>Microsporidia</taxon>
        <taxon>Enterocytozoonidae</taxon>
        <taxon>Enterospora</taxon>
    </lineage>
</organism>
<dbReference type="GO" id="GO:0003735">
    <property type="term" value="F:structural constituent of ribosome"/>
    <property type="evidence" value="ECO:0007669"/>
    <property type="project" value="InterPro"/>
</dbReference>
<dbReference type="Pfam" id="PF01280">
    <property type="entry name" value="Ribosomal_L19e"/>
    <property type="match status" value="1"/>
</dbReference>
<dbReference type="SUPFAM" id="SSF48140">
    <property type="entry name" value="Ribosomal protein L19 (L19e)"/>
    <property type="match status" value="1"/>
</dbReference>
<dbReference type="VEuPathDB" id="MicrosporidiaDB:ECANGB1_1068"/>
<dbReference type="InterPro" id="IPR039547">
    <property type="entry name" value="Ribosomal_eL19"/>
</dbReference>
<dbReference type="OrthoDB" id="5407653at2759"/>
<feature type="coiled-coil region" evidence="4">
    <location>
        <begin position="139"/>
        <end position="166"/>
    </location>
</feature>
<dbReference type="Gene3D" id="1.10.1650.10">
    <property type="match status" value="1"/>
</dbReference>
<keyword evidence="8" id="KW-1185">Reference proteome</keyword>
<reference evidence="7 8" key="1">
    <citation type="journal article" date="2017" name="Environ. Microbiol.">
        <title>Decay of the glycolytic pathway and adaptation to intranuclear parasitism within Enterocytozoonidae microsporidia.</title>
        <authorList>
            <person name="Wiredu Boakye D."/>
            <person name="Jaroenlak P."/>
            <person name="Prachumwat A."/>
            <person name="Williams T.A."/>
            <person name="Bateman K.S."/>
            <person name="Itsathitphaisarn O."/>
            <person name="Sritunyalucksana K."/>
            <person name="Paszkiewicz K.H."/>
            <person name="Moore K.A."/>
            <person name="Stentiford G.D."/>
            <person name="Williams B.A."/>
        </authorList>
    </citation>
    <scope>NUCLEOTIDE SEQUENCE [LARGE SCALE GENOMIC DNA]</scope>
    <source>
        <strain evidence="7 8">GB1</strain>
    </source>
</reference>
<evidence type="ECO:0000313" key="8">
    <source>
        <dbReference type="Proteomes" id="UP000192639"/>
    </source>
</evidence>
<dbReference type="InterPro" id="IPR035970">
    <property type="entry name" value="60S_ribosomal_eL19_sf"/>
</dbReference>
<protein>
    <submittedName>
        <fullName evidence="7">RL192</fullName>
    </submittedName>
</protein>
<evidence type="ECO:0000256" key="3">
    <source>
        <dbReference type="ARBA" id="ARBA00023274"/>
    </source>
</evidence>
<dbReference type="Pfam" id="PF25476">
    <property type="entry name" value="Ribosomal_L19e_C"/>
    <property type="match status" value="1"/>
</dbReference>
<dbReference type="InterPro" id="IPR015972">
    <property type="entry name" value="Ribosomal_eL19_dom1"/>
</dbReference>
<evidence type="ECO:0000256" key="2">
    <source>
        <dbReference type="ARBA" id="ARBA00022980"/>
    </source>
</evidence>
<dbReference type="SMART" id="SM01416">
    <property type="entry name" value="Ribosomal_L19e"/>
    <property type="match status" value="1"/>
</dbReference>
<dbReference type="Proteomes" id="UP000192639">
    <property type="component" value="Unassembled WGS sequence"/>
</dbReference>
<dbReference type="FunFam" id="1.10.1650.10:FF:000001">
    <property type="entry name" value="Ribosomal protein L19"/>
    <property type="match status" value="1"/>
</dbReference>
<dbReference type="Gene3D" id="1.10.1200.240">
    <property type="match status" value="1"/>
</dbReference>
<comment type="similarity">
    <text evidence="1">Belongs to the eukaryotic ribosomal protein eL19 family.</text>
</comment>
<dbReference type="GO" id="GO:0003723">
    <property type="term" value="F:RNA binding"/>
    <property type="evidence" value="ECO:0007669"/>
    <property type="project" value="InterPro"/>
</dbReference>
<evidence type="ECO:0000256" key="4">
    <source>
        <dbReference type="SAM" id="Coils"/>
    </source>
</evidence>
<sequence length="170" mass="19874">MRKLASIKRMAMKVLNCGEGKLWMDPNELESIMAADSYDRVRELIADNVIIKRDDKVNSRANAEKRAEARKKGRHMGKGSRKGTKNARCSKKTIWIKTIRSIRETLKEMKENGELNSDEYHRYRQHAKGNMFKLNKNTMIDQINRKKQEQLRLAELEKQAQAIRMGNKQN</sequence>
<evidence type="ECO:0000259" key="6">
    <source>
        <dbReference type="SMART" id="SM01416"/>
    </source>
</evidence>
<dbReference type="InterPro" id="IPR057260">
    <property type="entry name" value="Ribosomal_L19e_C"/>
</dbReference>
<evidence type="ECO:0000313" key="7">
    <source>
        <dbReference type="EMBL" id="ORD94187.1"/>
    </source>
</evidence>
<dbReference type="InterPro" id="IPR057259">
    <property type="entry name" value="Ribosomal_L19e"/>
</dbReference>
<dbReference type="AlphaFoldDB" id="A0A1Y1S7N9"/>
<dbReference type="InterPro" id="IPR000196">
    <property type="entry name" value="Ribosomal_eL19_dom"/>
</dbReference>
<keyword evidence="4" id="KW-0175">Coiled coil</keyword>
<evidence type="ECO:0000256" key="5">
    <source>
        <dbReference type="SAM" id="MobiDB-lite"/>
    </source>
</evidence>
<name>A0A1Y1S7N9_9MICR</name>
<evidence type="ECO:0000256" key="1">
    <source>
        <dbReference type="ARBA" id="ARBA00011082"/>
    </source>
</evidence>
<comment type="caution">
    <text evidence="7">The sequence shown here is derived from an EMBL/GenBank/DDBJ whole genome shotgun (WGS) entry which is preliminary data.</text>
</comment>
<feature type="domain" description="Large ribosomal subunit protein eL19" evidence="6">
    <location>
        <begin position="3"/>
        <end position="147"/>
    </location>
</feature>
<gene>
    <name evidence="7" type="primary">RL192</name>
    <name evidence="7" type="ORF">ECANGB1_1068</name>
</gene>
<proteinExistence type="inferred from homology"/>
<accession>A0A1Y1S7N9</accession>
<keyword evidence="3" id="KW-0687">Ribonucleoprotein</keyword>
<dbReference type="GO" id="GO:0022625">
    <property type="term" value="C:cytosolic large ribosomal subunit"/>
    <property type="evidence" value="ECO:0007669"/>
    <property type="project" value="InterPro"/>
</dbReference>
<dbReference type="PANTHER" id="PTHR10722">
    <property type="entry name" value="60S RIBOSOMAL PROTEIN L19"/>
    <property type="match status" value="1"/>
</dbReference>
<dbReference type="EMBL" id="LWDP01000030">
    <property type="protein sequence ID" value="ORD94187.1"/>
    <property type="molecule type" value="Genomic_DNA"/>
</dbReference>
<feature type="compositionally biased region" description="Basic residues" evidence="5">
    <location>
        <begin position="68"/>
        <end position="87"/>
    </location>
</feature>